<accession>D8REM2</accession>
<name>D8REM2_SELML</name>
<organism evidence="2">
    <name type="scientific">Selaginella moellendorffii</name>
    <name type="common">Spikemoss</name>
    <dbReference type="NCBI Taxonomy" id="88036"/>
    <lineage>
        <taxon>Eukaryota</taxon>
        <taxon>Viridiplantae</taxon>
        <taxon>Streptophyta</taxon>
        <taxon>Embryophyta</taxon>
        <taxon>Tracheophyta</taxon>
        <taxon>Lycopodiopsida</taxon>
        <taxon>Selaginellales</taxon>
        <taxon>Selaginellaceae</taxon>
        <taxon>Selaginella</taxon>
    </lineage>
</organism>
<dbReference type="AlphaFoldDB" id="D8REM2"/>
<dbReference type="Gramene" id="EFJ29686">
    <property type="protein sequence ID" value="EFJ29686"/>
    <property type="gene ID" value="SELMODRAFT_410400"/>
</dbReference>
<evidence type="ECO:0000313" key="2">
    <source>
        <dbReference type="Proteomes" id="UP000001514"/>
    </source>
</evidence>
<dbReference type="HOGENOM" id="CLU_560688_0_0_1"/>
<protein>
    <submittedName>
        <fullName evidence="1">Uncharacterized protein</fullName>
    </submittedName>
</protein>
<reference evidence="1 2" key="1">
    <citation type="journal article" date="2011" name="Science">
        <title>The Selaginella genome identifies genetic changes associated with the evolution of vascular plants.</title>
        <authorList>
            <person name="Banks J.A."/>
            <person name="Nishiyama T."/>
            <person name="Hasebe M."/>
            <person name="Bowman J.L."/>
            <person name="Gribskov M."/>
            <person name="dePamphilis C."/>
            <person name="Albert V.A."/>
            <person name="Aono N."/>
            <person name="Aoyama T."/>
            <person name="Ambrose B.A."/>
            <person name="Ashton N.W."/>
            <person name="Axtell M.J."/>
            <person name="Barker E."/>
            <person name="Barker M.S."/>
            <person name="Bennetzen J.L."/>
            <person name="Bonawitz N.D."/>
            <person name="Chapple C."/>
            <person name="Cheng C."/>
            <person name="Correa L.G."/>
            <person name="Dacre M."/>
            <person name="DeBarry J."/>
            <person name="Dreyer I."/>
            <person name="Elias M."/>
            <person name="Engstrom E.M."/>
            <person name="Estelle M."/>
            <person name="Feng L."/>
            <person name="Finet C."/>
            <person name="Floyd S.K."/>
            <person name="Frommer W.B."/>
            <person name="Fujita T."/>
            <person name="Gramzow L."/>
            <person name="Gutensohn M."/>
            <person name="Harholt J."/>
            <person name="Hattori M."/>
            <person name="Heyl A."/>
            <person name="Hirai T."/>
            <person name="Hiwatashi Y."/>
            <person name="Ishikawa M."/>
            <person name="Iwata M."/>
            <person name="Karol K.G."/>
            <person name="Koehler B."/>
            <person name="Kolukisaoglu U."/>
            <person name="Kubo M."/>
            <person name="Kurata T."/>
            <person name="Lalonde S."/>
            <person name="Li K."/>
            <person name="Li Y."/>
            <person name="Litt A."/>
            <person name="Lyons E."/>
            <person name="Manning G."/>
            <person name="Maruyama T."/>
            <person name="Michael T.P."/>
            <person name="Mikami K."/>
            <person name="Miyazaki S."/>
            <person name="Morinaga S."/>
            <person name="Murata T."/>
            <person name="Mueller-Roeber B."/>
            <person name="Nelson D.R."/>
            <person name="Obara M."/>
            <person name="Oguri Y."/>
            <person name="Olmstead R.G."/>
            <person name="Onodera N."/>
            <person name="Petersen B.L."/>
            <person name="Pils B."/>
            <person name="Prigge M."/>
            <person name="Rensing S.A."/>
            <person name="Riano-Pachon D.M."/>
            <person name="Roberts A.W."/>
            <person name="Sato Y."/>
            <person name="Scheller H.V."/>
            <person name="Schulz B."/>
            <person name="Schulz C."/>
            <person name="Shakirov E.V."/>
            <person name="Shibagaki N."/>
            <person name="Shinohara N."/>
            <person name="Shippen D.E."/>
            <person name="Soerensen I."/>
            <person name="Sotooka R."/>
            <person name="Sugimoto N."/>
            <person name="Sugita M."/>
            <person name="Sumikawa N."/>
            <person name="Tanurdzic M."/>
            <person name="Theissen G."/>
            <person name="Ulvskov P."/>
            <person name="Wakazuki S."/>
            <person name="Weng J.K."/>
            <person name="Willats W.W."/>
            <person name="Wipf D."/>
            <person name="Wolf P.G."/>
            <person name="Yang L."/>
            <person name="Zimmer A.D."/>
            <person name="Zhu Q."/>
            <person name="Mitros T."/>
            <person name="Hellsten U."/>
            <person name="Loque D."/>
            <person name="Otillar R."/>
            <person name="Salamov A."/>
            <person name="Schmutz J."/>
            <person name="Shapiro H."/>
            <person name="Lindquist E."/>
            <person name="Lucas S."/>
            <person name="Rokhsar D."/>
            <person name="Grigoriev I.V."/>
        </authorList>
    </citation>
    <scope>NUCLEOTIDE SEQUENCE [LARGE SCALE GENOMIC DNA]</scope>
</reference>
<evidence type="ECO:0000313" key="1">
    <source>
        <dbReference type="EMBL" id="EFJ29686.1"/>
    </source>
</evidence>
<dbReference type="EMBL" id="GL377577">
    <property type="protein sequence ID" value="EFJ29686.1"/>
    <property type="molecule type" value="Genomic_DNA"/>
</dbReference>
<sequence>MEVKMKLWDTYGKPEKEFDWHWIMRTPMHKYAQHQVNINQEITEYAIRGFKQRVLCFEGRETPVGGEVDPTQEIPTDTKWLEPYLRTKDLGSTTHLSYSKKMVNTVQRAQEARDIGGRIPIQSQWGHLLYTIITTEPKLRRLISLHSGRDIKSQLFFCGQPFFTPKWGLNHWHVETMVRMNHRLREEEPKEVPTEENTIRVSKSELTVAFFTVFTSRENATRMMAIASSSLLPLKAKEGLIGPSPEEERFYSQMMMAMDPSRGTIWLYGKEVLLNNKFFSKVFNFPNEVYEMEEPPSKIYNEYMPYLKEGTTWEEHLARRAKTRGLQLSKFCAEAVAVLRPLSVIMGCRNNLKSVLINVLWAFIAVDRNRFMNWAMIFWGLFFRVVETARKLMMNFERPMHDMSSFSPTCRALLFTPRDTERGNSPDTSSLLSGLSSSFLLELREIKKTIYMRKLLHIKMNKKYKRKAHRSSSQDTLRMECHLSLGV</sequence>
<dbReference type="Proteomes" id="UP000001514">
    <property type="component" value="Unassembled WGS sequence"/>
</dbReference>
<dbReference type="InParanoid" id="D8REM2"/>
<gene>
    <name evidence="1" type="ORF">SELMODRAFT_410400</name>
</gene>
<dbReference type="KEGG" id="smo:SELMODRAFT_410400"/>
<keyword evidence="2" id="KW-1185">Reference proteome</keyword>
<proteinExistence type="predicted"/>